<dbReference type="AlphaFoldDB" id="A0A088E5W3"/>
<reference evidence="10 11" key="1">
    <citation type="journal article" date="2014" name="J. Bacteriol.">
        <title>Role of an Archaeal PitA Transporter in the Copper and Arsenic Resistance of Metallosphaera sedula, an Extreme Thermoacidophile.</title>
        <authorList>
            <person name="McCarthy S."/>
            <person name="Ai C."/>
            <person name="Wheaton G."/>
            <person name="Tevatia R."/>
            <person name="Eckrich V."/>
            <person name="Kelly R."/>
            <person name="Blum P."/>
        </authorList>
    </citation>
    <scope>NUCLEOTIDE SEQUENCE [LARGE SCALE GENOMIC DNA]</scope>
    <source>
        <strain evidence="10 11">CuR1</strain>
    </source>
</reference>
<dbReference type="InterPro" id="IPR023404">
    <property type="entry name" value="rSAM_horseshoe"/>
</dbReference>
<dbReference type="InterPro" id="IPR034466">
    <property type="entry name" value="Methyltransferase_Class_B"/>
</dbReference>
<dbReference type="SFLD" id="SFLDG01123">
    <property type="entry name" value="methyltransferase_(Class_B)"/>
    <property type="match status" value="1"/>
</dbReference>
<evidence type="ECO:0000256" key="2">
    <source>
        <dbReference type="ARBA" id="ARBA00022603"/>
    </source>
</evidence>
<dbReference type="GO" id="GO:0031419">
    <property type="term" value="F:cobalamin binding"/>
    <property type="evidence" value="ECO:0007669"/>
    <property type="project" value="InterPro"/>
</dbReference>
<dbReference type="SMART" id="SM00729">
    <property type="entry name" value="Elp3"/>
    <property type="match status" value="1"/>
</dbReference>
<dbReference type="SUPFAM" id="SSF52242">
    <property type="entry name" value="Cobalamin (vitamin B12)-binding domain"/>
    <property type="match status" value="1"/>
</dbReference>
<keyword evidence="5" id="KW-0479">Metal-binding</keyword>
<dbReference type="Gene3D" id="3.40.50.280">
    <property type="entry name" value="Cobalamin-binding domain"/>
    <property type="match status" value="1"/>
</dbReference>
<keyword evidence="2" id="KW-0489">Methyltransferase</keyword>
<dbReference type="GO" id="GO:0051539">
    <property type="term" value="F:4 iron, 4 sulfur cluster binding"/>
    <property type="evidence" value="ECO:0007669"/>
    <property type="project" value="UniProtKB-KW"/>
</dbReference>
<dbReference type="CDD" id="cd02068">
    <property type="entry name" value="radical_SAM_B12_BD"/>
    <property type="match status" value="1"/>
</dbReference>
<evidence type="ECO:0000313" key="11">
    <source>
        <dbReference type="Proteomes" id="UP000029084"/>
    </source>
</evidence>
<evidence type="ECO:0000259" key="8">
    <source>
        <dbReference type="PROSITE" id="PS51332"/>
    </source>
</evidence>
<comment type="cofactor">
    <cofactor evidence="1">
        <name>[4Fe-4S] cluster</name>
        <dbReference type="ChEBI" id="CHEBI:49883"/>
    </cofactor>
</comment>
<name>A0A088E5W3_9CREN</name>
<dbReference type="GO" id="GO:0003824">
    <property type="term" value="F:catalytic activity"/>
    <property type="evidence" value="ECO:0007669"/>
    <property type="project" value="InterPro"/>
</dbReference>
<dbReference type="CDD" id="cd01335">
    <property type="entry name" value="Radical_SAM"/>
    <property type="match status" value="1"/>
</dbReference>
<dbReference type="InterPro" id="IPR006638">
    <property type="entry name" value="Elp3/MiaA/NifB-like_rSAM"/>
</dbReference>
<dbReference type="GO" id="GO:0046872">
    <property type="term" value="F:metal ion binding"/>
    <property type="evidence" value="ECO:0007669"/>
    <property type="project" value="UniProtKB-KW"/>
</dbReference>
<dbReference type="InterPro" id="IPR051198">
    <property type="entry name" value="BchE-like"/>
</dbReference>
<evidence type="ECO:0000256" key="6">
    <source>
        <dbReference type="ARBA" id="ARBA00023004"/>
    </source>
</evidence>
<keyword evidence="7" id="KW-0411">Iron-sulfur</keyword>
<evidence type="ECO:0000259" key="9">
    <source>
        <dbReference type="PROSITE" id="PS51918"/>
    </source>
</evidence>
<protein>
    <submittedName>
        <fullName evidence="10">Radical SAM domain protein</fullName>
    </submittedName>
</protein>
<dbReference type="SFLD" id="SFLDG01082">
    <property type="entry name" value="B12-binding_domain_containing"/>
    <property type="match status" value="1"/>
</dbReference>
<accession>A0A088E5W3</accession>
<evidence type="ECO:0000256" key="3">
    <source>
        <dbReference type="ARBA" id="ARBA00022679"/>
    </source>
</evidence>
<dbReference type="Proteomes" id="UP000029084">
    <property type="component" value="Chromosome"/>
</dbReference>
<evidence type="ECO:0000256" key="5">
    <source>
        <dbReference type="ARBA" id="ARBA00022723"/>
    </source>
</evidence>
<dbReference type="InterPro" id="IPR058240">
    <property type="entry name" value="rSAM_sf"/>
</dbReference>
<dbReference type="PANTHER" id="PTHR43409">
    <property type="entry name" value="ANAEROBIC MAGNESIUM-PROTOPORPHYRIN IX MONOMETHYL ESTER CYCLASE-RELATED"/>
    <property type="match status" value="1"/>
</dbReference>
<keyword evidence="6" id="KW-0408">Iron</keyword>
<dbReference type="PROSITE" id="PS51332">
    <property type="entry name" value="B12_BINDING"/>
    <property type="match status" value="1"/>
</dbReference>
<gene>
    <name evidence="10" type="ORF">HA72_1243</name>
</gene>
<dbReference type="InterPro" id="IPR007197">
    <property type="entry name" value="rSAM"/>
</dbReference>
<feature type="domain" description="Radical SAM core" evidence="9">
    <location>
        <begin position="197"/>
        <end position="426"/>
    </location>
</feature>
<organism evidence="10 11">
    <name type="scientific">Metallosphaera sedula</name>
    <dbReference type="NCBI Taxonomy" id="43687"/>
    <lineage>
        <taxon>Archaea</taxon>
        <taxon>Thermoproteota</taxon>
        <taxon>Thermoprotei</taxon>
        <taxon>Sulfolobales</taxon>
        <taxon>Sulfolobaceae</taxon>
        <taxon>Metallosphaera</taxon>
    </lineage>
</organism>
<feature type="domain" description="B12-binding" evidence="8">
    <location>
        <begin position="15"/>
        <end position="149"/>
    </location>
</feature>
<dbReference type="Pfam" id="PF02310">
    <property type="entry name" value="B12-binding"/>
    <property type="match status" value="1"/>
</dbReference>
<dbReference type="PANTHER" id="PTHR43409:SF7">
    <property type="entry name" value="BLL1977 PROTEIN"/>
    <property type="match status" value="1"/>
</dbReference>
<proteinExistence type="predicted"/>
<keyword evidence="3" id="KW-0808">Transferase</keyword>
<evidence type="ECO:0000256" key="7">
    <source>
        <dbReference type="ARBA" id="ARBA00023014"/>
    </source>
</evidence>
<dbReference type="PROSITE" id="PS51918">
    <property type="entry name" value="RADICAL_SAM"/>
    <property type="match status" value="1"/>
</dbReference>
<dbReference type="EMBL" id="CP008822">
    <property type="protein sequence ID" value="AIM27388.1"/>
    <property type="molecule type" value="Genomic_DNA"/>
</dbReference>
<evidence type="ECO:0000256" key="4">
    <source>
        <dbReference type="ARBA" id="ARBA00022691"/>
    </source>
</evidence>
<dbReference type="InterPro" id="IPR036724">
    <property type="entry name" value="Cobalamin-bd_sf"/>
</dbReference>
<dbReference type="InterPro" id="IPR006158">
    <property type="entry name" value="Cobalamin-bd"/>
</dbReference>
<evidence type="ECO:0000256" key="1">
    <source>
        <dbReference type="ARBA" id="ARBA00001966"/>
    </source>
</evidence>
<dbReference type="SUPFAM" id="SSF102114">
    <property type="entry name" value="Radical SAM enzymes"/>
    <property type="match status" value="1"/>
</dbReference>
<sequence length="533" mass="60669">MKQYMKVVFIRPSNPTGSGYLRSFGFLPVPLGLLQLAGDVRATGNHEIKIIDMEADQMSIQDVINDTVRFNPDIVGLTLHATAAHNVSASIAKGVKEMKPDVITLAGGHHATFVPEEMLRSNFDVVVMGEGDEIMMELVNVLENNDDLGKVKGIVYRDKEGNIKRTPPRPLIKSLDKLPMPAFDLVDREKYTFDVFGRNETVACMETSRGCPYACEFCSVTPTWGNSWRNKSNERILKELSEIKRLGYSWVFFTDDIFVVQPNIKDRMKLFDQMMEMGLSTNFIAQMRVDITAKNPEVIKKASDAGLRIAFLGVESGDDETLKKLHKGTVTSLAEKAVKVLHENGVVVLIGLILGAPYDTFKKMMKTIRFAYRLSDLGADSVQFSIYTPLPGTRVFVKALKEKRLFTLNWDYYDILLPVMKTKSNPLLVQFLQYYGNYTFYVRKWIRSKFVRDKVPERKMELLRRAEKYFAGKLGHYMKEIVVSLPVGLIKTARLMRQESLPPDEKLQELIASSKVIVYSETEDKRNKYFSID</sequence>
<dbReference type="SFLD" id="SFLDS00029">
    <property type="entry name" value="Radical_SAM"/>
    <property type="match status" value="1"/>
</dbReference>
<keyword evidence="4" id="KW-0949">S-adenosyl-L-methionine</keyword>
<dbReference type="OMA" id="KDCHDLG"/>
<dbReference type="Gene3D" id="3.80.30.20">
    <property type="entry name" value="tm_1862 like domain"/>
    <property type="match status" value="1"/>
</dbReference>
<evidence type="ECO:0000313" key="10">
    <source>
        <dbReference type="EMBL" id="AIM27388.1"/>
    </source>
</evidence>
<dbReference type="Pfam" id="PF04055">
    <property type="entry name" value="Radical_SAM"/>
    <property type="match status" value="1"/>
</dbReference>